<reference evidence="2" key="1">
    <citation type="journal article" date="2019" name="Nat. Commun.">
        <title>Expansion of phycobilisome linker gene families in mesophilic red algae.</title>
        <authorList>
            <person name="Lee J."/>
            <person name="Kim D."/>
            <person name="Bhattacharya D."/>
            <person name="Yoon H.S."/>
        </authorList>
    </citation>
    <scope>NUCLEOTIDE SEQUENCE [LARGE SCALE GENOMIC DNA]</scope>
    <source>
        <strain evidence="2">CCMP 1328</strain>
    </source>
</reference>
<dbReference type="Proteomes" id="UP000324585">
    <property type="component" value="Unassembled WGS sequence"/>
</dbReference>
<sequence length="166" mass="17626">MGFVSGLPTSAKARVAADVRTCGSQRTCAGVRGETRGSVQGGSSRIHKLGVVVLDVEQAIRSADAQAAAARRSDPFAGTPQRMVGNSGRGLRRLARTPQRQPTRLCHTTGLSGTPLFGQDLRTAMSAIARYESFLGREVPLSERAELQDNDIIYIAESSALACRLA</sequence>
<evidence type="ECO:0000313" key="2">
    <source>
        <dbReference type="Proteomes" id="UP000324585"/>
    </source>
</evidence>
<dbReference type="AlphaFoldDB" id="A0A5J4Z2Y4"/>
<dbReference type="EMBL" id="VRMN01000001">
    <property type="protein sequence ID" value="KAA8497630.1"/>
    <property type="molecule type" value="Genomic_DNA"/>
</dbReference>
<name>A0A5J4Z2Y4_PORPP</name>
<gene>
    <name evidence="1" type="ORF">FVE85_5215</name>
</gene>
<accession>A0A5J4Z2Y4</accession>
<keyword evidence="2" id="KW-1185">Reference proteome</keyword>
<comment type="caution">
    <text evidence="1">The sequence shown here is derived from an EMBL/GenBank/DDBJ whole genome shotgun (WGS) entry which is preliminary data.</text>
</comment>
<evidence type="ECO:0000313" key="1">
    <source>
        <dbReference type="EMBL" id="KAA8497630.1"/>
    </source>
</evidence>
<proteinExistence type="predicted"/>
<protein>
    <submittedName>
        <fullName evidence="1">Uncharacterized protein</fullName>
    </submittedName>
</protein>
<organism evidence="1 2">
    <name type="scientific">Porphyridium purpureum</name>
    <name type="common">Red alga</name>
    <name type="synonym">Porphyridium cruentum</name>
    <dbReference type="NCBI Taxonomy" id="35688"/>
    <lineage>
        <taxon>Eukaryota</taxon>
        <taxon>Rhodophyta</taxon>
        <taxon>Bangiophyceae</taxon>
        <taxon>Porphyridiales</taxon>
        <taxon>Porphyridiaceae</taxon>
        <taxon>Porphyridium</taxon>
    </lineage>
</organism>